<dbReference type="GeneID" id="36561752"/>
<name>A0A2I2GED9_9EURO</name>
<organism evidence="2 3">
    <name type="scientific">Aspergillus steynii IBT 23096</name>
    <dbReference type="NCBI Taxonomy" id="1392250"/>
    <lineage>
        <taxon>Eukaryota</taxon>
        <taxon>Fungi</taxon>
        <taxon>Dikarya</taxon>
        <taxon>Ascomycota</taxon>
        <taxon>Pezizomycotina</taxon>
        <taxon>Eurotiomycetes</taxon>
        <taxon>Eurotiomycetidae</taxon>
        <taxon>Eurotiales</taxon>
        <taxon>Aspergillaceae</taxon>
        <taxon>Aspergillus</taxon>
        <taxon>Aspergillus subgen. Circumdati</taxon>
    </lineage>
</organism>
<dbReference type="InterPro" id="IPR056672">
    <property type="entry name" value="DUF7770"/>
</dbReference>
<dbReference type="OrthoDB" id="3527137at2759"/>
<dbReference type="STRING" id="1392250.A0A2I2GED9"/>
<feature type="domain" description="DUF7770" evidence="1">
    <location>
        <begin position="21"/>
        <end position="154"/>
    </location>
</feature>
<evidence type="ECO:0000313" key="2">
    <source>
        <dbReference type="EMBL" id="PLB51222.1"/>
    </source>
</evidence>
<dbReference type="EMBL" id="MSFO01000003">
    <property type="protein sequence ID" value="PLB51222.1"/>
    <property type="molecule type" value="Genomic_DNA"/>
</dbReference>
<dbReference type="VEuPathDB" id="FungiDB:P170DRAFT_493481"/>
<comment type="caution">
    <text evidence="2">The sequence shown here is derived from an EMBL/GenBank/DDBJ whole genome shotgun (WGS) entry which is preliminary data.</text>
</comment>
<dbReference type="Proteomes" id="UP000234275">
    <property type="component" value="Unassembled WGS sequence"/>
</dbReference>
<proteinExistence type="predicted"/>
<dbReference type="RefSeq" id="XP_024706524.1">
    <property type="nucleotide sequence ID" value="XM_024854047.1"/>
</dbReference>
<protein>
    <recommendedName>
        <fullName evidence="1">DUF7770 domain-containing protein</fullName>
    </recommendedName>
</protein>
<keyword evidence="3" id="KW-1185">Reference proteome</keyword>
<reference evidence="2 3" key="1">
    <citation type="submission" date="2016-12" db="EMBL/GenBank/DDBJ databases">
        <title>The genomes of Aspergillus section Nigri reveals drivers in fungal speciation.</title>
        <authorList>
            <consortium name="DOE Joint Genome Institute"/>
            <person name="Vesth T.C."/>
            <person name="Nybo J."/>
            <person name="Theobald S."/>
            <person name="Brandl J."/>
            <person name="Frisvad J.C."/>
            <person name="Nielsen K.F."/>
            <person name="Lyhne E.K."/>
            <person name="Kogle M.E."/>
            <person name="Kuo A."/>
            <person name="Riley R."/>
            <person name="Clum A."/>
            <person name="Nolan M."/>
            <person name="Lipzen A."/>
            <person name="Salamov A."/>
            <person name="Henrissat B."/>
            <person name="Wiebenga A."/>
            <person name="De Vries R.P."/>
            <person name="Grigoriev I.V."/>
            <person name="Mortensen U.H."/>
            <person name="Andersen M.R."/>
            <person name="Baker S.E."/>
        </authorList>
    </citation>
    <scope>NUCLEOTIDE SEQUENCE [LARGE SCALE GENOMIC DNA]</scope>
    <source>
        <strain evidence="2 3">IBT 23096</strain>
    </source>
</reference>
<evidence type="ECO:0000259" key="1">
    <source>
        <dbReference type="Pfam" id="PF24968"/>
    </source>
</evidence>
<sequence length="162" mass="18334">MTSILSPQAAQADSTRITHARVVAHTVDKSKPKARENHWSIYLLHQDGKSSTRINIRAENGKQTGLLEWTQHDYTKATSAVIYLEYEALEGVTVSSVAHVIYRLGRDTHMMAEGGSRAWVYYIIDDLAQNSCISPSSPYHLWPNLSFLYLRDESDTDHRKSS</sequence>
<dbReference type="AlphaFoldDB" id="A0A2I2GED9"/>
<dbReference type="Pfam" id="PF24968">
    <property type="entry name" value="DUF7770"/>
    <property type="match status" value="1"/>
</dbReference>
<evidence type="ECO:0000313" key="3">
    <source>
        <dbReference type="Proteomes" id="UP000234275"/>
    </source>
</evidence>
<accession>A0A2I2GED9</accession>
<gene>
    <name evidence="2" type="ORF">P170DRAFT_493481</name>
</gene>